<dbReference type="Proteomes" id="UP000019700">
    <property type="component" value="Genome"/>
</dbReference>
<keyword evidence="2" id="KW-1185">Reference proteome</keyword>
<dbReference type="EMBL" id="KJ173786">
    <property type="protein sequence ID" value="AHL18573.1"/>
    <property type="molecule type" value="Genomic_DNA"/>
</dbReference>
<evidence type="ECO:0000313" key="1">
    <source>
        <dbReference type="EMBL" id="AHL18573.1"/>
    </source>
</evidence>
<sequence length="107" mass="11686">MNIEKRHAGRRIRKQRRRNREMSAAFMRMGLAADMAARQVTFLSRSIAIFAADIADPTRPTIKELNSGARLTGVGWGGLIASRAKNAALVAEGNRVHADILNGTVES</sequence>
<protein>
    <submittedName>
        <fullName evidence="1">Uncharacterized protein</fullName>
    </submittedName>
</protein>
<dbReference type="GeneID" id="18938414"/>
<dbReference type="KEGG" id="vg:18938414"/>
<organism evidence="1 2">
    <name type="scientific">Microbacterium phage vB_MoxS-ISF9</name>
    <dbReference type="NCBI Taxonomy" id="1458670"/>
    <lineage>
        <taxon>Viruses</taxon>
        <taxon>Duplodnaviria</taxon>
        <taxon>Heunggongvirae</taxon>
        <taxon>Uroviricota</taxon>
        <taxon>Caudoviricetes</taxon>
        <taxon>Farahnazvirus</taxon>
        <taxon>Farahnazvirus ISF9</taxon>
    </lineage>
</organism>
<name>W8NWQ7_9CAUD</name>
<proteinExistence type="predicted"/>
<reference evidence="1 2" key="1">
    <citation type="journal article" date="2014" name="Arch. Virol.">
        <title>Complete genome sequence of a novel phage, vB_MoxS-ISF9, infecting methylotrophic Microbacterium: first report of a virulent Microbacterium phage.</title>
        <authorList>
            <person name="Zamani I."/>
            <person name="Bouzari M."/>
            <person name="Emtiazi G."/>
            <person name="Ghasemi S.M."/>
            <person name="Chang H.I."/>
        </authorList>
    </citation>
    <scope>NUCLEOTIDE SEQUENCE [LARGE SCALE GENOMIC DNA]</scope>
</reference>
<accession>W8NWQ7</accession>
<gene>
    <name evidence="1" type="ORF">ISF9_103</name>
</gene>
<dbReference type="RefSeq" id="YP_009021548.1">
    <property type="nucleotide sequence ID" value="NC_023859.1"/>
</dbReference>
<evidence type="ECO:0000313" key="2">
    <source>
        <dbReference type="Proteomes" id="UP000019700"/>
    </source>
</evidence>